<feature type="domain" description="Arabidopsis retrotransposon Orf1 C-terminal" evidence="1">
    <location>
        <begin position="28"/>
        <end position="75"/>
    </location>
</feature>
<proteinExistence type="predicted"/>
<gene>
    <name evidence="2" type="ORF">Fot_24710</name>
</gene>
<accession>A0ABD1U751</accession>
<sequence length="262" mass="30792">MSYTVEEYASSDEYLHSACDYIENFEPVSLYKALSTPNYYDPSKSKDSYLRDPALKYIHRFLAFTFSGRKDSAAVLCKSEFYFMWCVQNKIKVNLGFWLVSQFSTIVKNKRLLILGSLITHLAVHENLIDLDDNDLHIACEMQPLDLHCLEIMGLVWKEADAYHFHEPGPIVPRPTHTHTGTTNKERWKKFGVVLREAVYKRKKGRWKRHAKHGKSEERLASRKPDYLSFQLASIKLRRKPRLSDDDRFKKRWRLEDTIESS</sequence>
<dbReference type="EMBL" id="JBFOLJ010000007">
    <property type="protein sequence ID" value="KAL2520787.1"/>
    <property type="molecule type" value="Genomic_DNA"/>
</dbReference>
<comment type="caution">
    <text evidence="2">The sequence shown here is derived from an EMBL/GenBank/DDBJ whole genome shotgun (WGS) entry which is preliminary data.</text>
</comment>
<evidence type="ECO:0000313" key="2">
    <source>
        <dbReference type="EMBL" id="KAL2520787.1"/>
    </source>
</evidence>
<dbReference type="AlphaFoldDB" id="A0ABD1U751"/>
<name>A0ABD1U751_9LAMI</name>
<dbReference type="Proteomes" id="UP001604277">
    <property type="component" value="Unassembled WGS sequence"/>
</dbReference>
<organism evidence="2 3">
    <name type="scientific">Forsythia ovata</name>
    <dbReference type="NCBI Taxonomy" id="205694"/>
    <lineage>
        <taxon>Eukaryota</taxon>
        <taxon>Viridiplantae</taxon>
        <taxon>Streptophyta</taxon>
        <taxon>Embryophyta</taxon>
        <taxon>Tracheophyta</taxon>
        <taxon>Spermatophyta</taxon>
        <taxon>Magnoliopsida</taxon>
        <taxon>eudicotyledons</taxon>
        <taxon>Gunneridae</taxon>
        <taxon>Pentapetalae</taxon>
        <taxon>asterids</taxon>
        <taxon>lamiids</taxon>
        <taxon>Lamiales</taxon>
        <taxon>Oleaceae</taxon>
        <taxon>Forsythieae</taxon>
        <taxon>Forsythia</taxon>
    </lineage>
</organism>
<dbReference type="Pfam" id="PF03078">
    <property type="entry name" value="ATHILA"/>
    <property type="match status" value="1"/>
</dbReference>
<evidence type="ECO:0000313" key="3">
    <source>
        <dbReference type="Proteomes" id="UP001604277"/>
    </source>
</evidence>
<reference evidence="3" key="1">
    <citation type="submission" date="2024-07" db="EMBL/GenBank/DDBJ databases">
        <title>Two chromosome-level genome assemblies of Korean endemic species Abeliophyllum distichum and Forsythia ovata (Oleaceae).</title>
        <authorList>
            <person name="Jang H."/>
        </authorList>
    </citation>
    <scope>NUCLEOTIDE SEQUENCE [LARGE SCALE GENOMIC DNA]</scope>
</reference>
<dbReference type="InterPro" id="IPR004312">
    <property type="entry name" value="ATHILA_Orf1_C"/>
</dbReference>
<protein>
    <recommendedName>
        <fullName evidence="1">Arabidopsis retrotransposon Orf1 C-terminal domain-containing protein</fullName>
    </recommendedName>
</protein>
<evidence type="ECO:0000259" key="1">
    <source>
        <dbReference type="Pfam" id="PF03078"/>
    </source>
</evidence>
<keyword evidence="3" id="KW-1185">Reference proteome</keyword>